<dbReference type="AlphaFoldDB" id="A0ABD0BC49"/>
<dbReference type="Pfam" id="PF09722">
    <property type="entry name" value="Xre_MbcA_ParS_C"/>
    <property type="match status" value="1"/>
</dbReference>
<evidence type="ECO:0000259" key="2">
    <source>
        <dbReference type="Pfam" id="PF09722"/>
    </source>
</evidence>
<proteinExistence type="predicted"/>
<feature type="region of interest" description="Disordered" evidence="1">
    <location>
        <begin position="1"/>
        <end position="23"/>
    </location>
</feature>
<accession>A0ABD0BC49</accession>
<evidence type="ECO:0000313" key="5">
    <source>
        <dbReference type="Proteomes" id="UP000737420"/>
    </source>
</evidence>
<feature type="domain" description="Antitoxin Xre/MbcA/ParS-like toxin-binding" evidence="2">
    <location>
        <begin position="90"/>
        <end position="142"/>
    </location>
</feature>
<dbReference type="InterPro" id="IPR046847">
    <property type="entry name" value="Xre-like_HTH"/>
</dbReference>
<feature type="domain" description="Antitoxin Xre-like helix-turn-helix" evidence="3">
    <location>
        <begin position="31"/>
        <end position="84"/>
    </location>
</feature>
<dbReference type="InterPro" id="IPR024467">
    <property type="entry name" value="Xre/MbcA/ParS-like_toxin-bd"/>
</dbReference>
<organism evidence="4 5">
    <name type="scientific">Aeromonas caviae</name>
    <name type="common">Aeromonas punctata</name>
    <dbReference type="NCBI Taxonomy" id="648"/>
    <lineage>
        <taxon>Bacteria</taxon>
        <taxon>Pseudomonadati</taxon>
        <taxon>Pseudomonadota</taxon>
        <taxon>Gammaproteobacteria</taxon>
        <taxon>Aeromonadales</taxon>
        <taxon>Aeromonadaceae</taxon>
        <taxon>Aeromonas</taxon>
    </lineage>
</organism>
<gene>
    <name evidence="4" type="ORF">KAM382_37570</name>
</gene>
<protein>
    <submittedName>
        <fullName evidence="4">DUF2384 domain-containing protein</fullName>
    </submittedName>
</protein>
<evidence type="ECO:0000256" key="1">
    <source>
        <dbReference type="SAM" id="MobiDB-lite"/>
    </source>
</evidence>
<evidence type="ECO:0000313" key="4">
    <source>
        <dbReference type="EMBL" id="GJB93696.1"/>
    </source>
</evidence>
<sequence length="145" mass="16283">MPVWHANPGGNMAATASLPRQQPAVDPSKALPVVFRILDKWQCSTDEQLRLLGITSRSTLNKYKEASGGIRLSADLQERMSYLLNIHKSLRLLFSLDESIYGWVRKPNSHPFFAGRSAMEVMQGGRVADLYEVATRLHAWRGEMA</sequence>
<dbReference type="EMBL" id="BPOP01000055">
    <property type="protein sequence ID" value="GJB93696.1"/>
    <property type="molecule type" value="Genomic_DNA"/>
</dbReference>
<comment type="caution">
    <text evidence="4">The sequence shown here is derived from an EMBL/GenBank/DDBJ whole genome shotgun (WGS) entry which is preliminary data.</text>
</comment>
<evidence type="ECO:0000259" key="3">
    <source>
        <dbReference type="Pfam" id="PF20432"/>
    </source>
</evidence>
<dbReference type="Proteomes" id="UP000737420">
    <property type="component" value="Unassembled WGS sequence"/>
</dbReference>
<dbReference type="Pfam" id="PF20432">
    <property type="entry name" value="Xre-like-HTH"/>
    <property type="match status" value="1"/>
</dbReference>
<reference evidence="4 5" key="1">
    <citation type="submission" date="2021-07" db="EMBL/GenBank/DDBJ databases">
        <title>Draft genome sequence of carbapenem-resistant Aeromonas spp. in Japan.</title>
        <authorList>
            <person name="Maehana S."/>
            <person name="Suzuki M."/>
            <person name="Kitasato H."/>
        </authorList>
    </citation>
    <scope>NUCLEOTIDE SEQUENCE [LARGE SCALE GENOMIC DNA]</scope>
    <source>
        <strain evidence="4 5">KAM382</strain>
    </source>
</reference>
<name>A0ABD0BC49_AERCA</name>